<gene>
    <name evidence="1" type="ORF">DSAG12_02649</name>
</gene>
<accession>A0A5B9DC06</accession>
<dbReference type="RefSeq" id="WP_369019451.1">
    <property type="nucleotide sequence ID" value="NZ_CP042905.2"/>
</dbReference>
<sequence>MNLKIGVKKQLDLLQGGNDYYFKLLILILCNLYPDSYECNAT</sequence>
<proteinExistence type="predicted"/>
<name>A0A5B9DC06_9ARCH</name>
<dbReference type="EMBL" id="CP042905">
    <property type="protein sequence ID" value="QEE16819.1"/>
    <property type="molecule type" value="Genomic_DNA"/>
</dbReference>
<reference evidence="1 2" key="2">
    <citation type="journal article" date="2024" name="Int. J. Syst. Evol. Microbiol.">
        <title>Promethearchaeum syntrophicum gen. nov., sp. nov., an anaerobic, obligately syntrophic archaeon, the first isolate of the lineage 'Asgard' archaea, and proposal of the new archaeal phylum Promethearchaeota phyl. nov. and kingdom Promethearchaeati regn. nov.</title>
        <authorList>
            <person name="Imachi H."/>
            <person name="Nobu M.K."/>
            <person name="Kato S."/>
            <person name="Takaki Y."/>
            <person name="Miyazaki M."/>
            <person name="Miyata M."/>
            <person name="Ogawara M."/>
            <person name="Saito Y."/>
            <person name="Sakai S."/>
            <person name="Tahara Y.O."/>
            <person name="Takano Y."/>
            <person name="Tasumi E."/>
            <person name="Uematsu K."/>
            <person name="Yoshimura T."/>
            <person name="Itoh T."/>
            <person name="Ohkuma M."/>
            <person name="Takai K."/>
        </authorList>
    </citation>
    <scope>NUCLEOTIDE SEQUENCE [LARGE SCALE GENOMIC DNA]</scope>
    <source>
        <strain evidence="1 2">MK-D1</strain>
    </source>
</reference>
<dbReference type="KEGG" id="psyt:DSAG12_02649"/>
<keyword evidence="2" id="KW-1185">Reference proteome</keyword>
<dbReference type="AlphaFoldDB" id="A0A5B9DC06"/>
<evidence type="ECO:0000313" key="1">
    <source>
        <dbReference type="EMBL" id="QEE16819.1"/>
    </source>
</evidence>
<dbReference type="Proteomes" id="UP000321408">
    <property type="component" value="Chromosome"/>
</dbReference>
<organism evidence="1 2">
    <name type="scientific">Promethearchaeum syntrophicum</name>
    <dbReference type="NCBI Taxonomy" id="2594042"/>
    <lineage>
        <taxon>Archaea</taxon>
        <taxon>Promethearchaeati</taxon>
        <taxon>Promethearchaeota</taxon>
        <taxon>Promethearchaeia</taxon>
        <taxon>Promethearchaeales</taxon>
        <taxon>Promethearchaeaceae</taxon>
        <taxon>Promethearchaeum</taxon>
    </lineage>
</organism>
<reference evidence="1 2" key="1">
    <citation type="journal article" date="2020" name="Nature">
        <title>Isolation of an archaeon at the prokaryote-eukaryote interface.</title>
        <authorList>
            <person name="Imachi H."/>
            <person name="Nobu M.K."/>
            <person name="Nakahara N."/>
            <person name="Morono Y."/>
            <person name="Ogawara M."/>
            <person name="Takaki Y."/>
            <person name="Takano Y."/>
            <person name="Uematsu K."/>
            <person name="Ikuta T."/>
            <person name="Ito M."/>
            <person name="Matsui Y."/>
            <person name="Miyazaki M."/>
            <person name="Murata K."/>
            <person name="Saito Y."/>
            <person name="Sakai S."/>
            <person name="Song C."/>
            <person name="Tasumi E."/>
            <person name="Yamanaka Y."/>
            <person name="Yamaguchi T."/>
            <person name="Kamagata Y."/>
            <person name="Tamaki H."/>
            <person name="Takai K."/>
        </authorList>
    </citation>
    <scope>NUCLEOTIDE SEQUENCE [LARGE SCALE GENOMIC DNA]</scope>
    <source>
        <strain evidence="1 2">MK-D1</strain>
    </source>
</reference>
<dbReference type="GeneID" id="92244845"/>
<protein>
    <submittedName>
        <fullName evidence="1">Uncharacterized protein</fullName>
    </submittedName>
</protein>
<evidence type="ECO:0000313" key="2">
    <source>
        <dbReference type="Proteomes" id="UP000321408"/>
    </source>
</evidence>